<protein>
    <submittedName>
        <fullName evidence="1">Uncharacterized protein</fullName>
    </submittedName>
</protein>
<sequence length="86" mass="9103">MNPSIRNVVRAEYRVDAGRIVKPRIIRAHPQGRVARGGGPHFGDASHWTGDAYHTAGCSRCASKLRAVAAWLSNCASGRSGCGGTD</sequence>
<accession>A0AA39YP59</accession>
<proteinExistence type="predicted"/>
<dbReference type="Proteomes" id="UP001174936">
    <property type="component" value="Unassembled WGS sequence"/>
</dbReference>
<name>A0AA39YP59_9PEZI</name>
<dbReference type="EMBL" id="JAULSV010000001">
    <property type="protein sequence ID" value="KAK0656079.1"/>
    <property type="molecule type" value="Genomic_DNA"/>
</dbReference>
<organism evidence="1 2">
    <name type="scientific">Cercophora newfieldiana</name>
    <dbReference type="NCBI Taxonomy" id="92897"/>
    <lineage>
        <taxon>Eukaryota</taxon>
        <taxon>Fungi</taxon>
        <taxon>Dikarya</taxon>
        <taxon>Ascomycota</taxon>
        <taxon>Pezizomycotina</taxon>
        <taxon>Sordariomycetes</taxon>
        <taxon>Sordariomycetidae</taxon>
        <taxon>Sordariales</taxon>
        <taxon>Lasiosphaeriaceae</taxon>
        <taxon>Cercophora</taxon>
    </lineage>
</organism>
<evidence type="ECO:0000313" key="1">
    <source>
        <dbReference type="EMBL" id="KAK0656079.1"/>
    </source>
</evidence>
<evidence type="ECO:0000313" key="2">
    <source>
        <dbReference type="Proteomes" id="UP001174936"/>
    </source>
</evidence>
<gene>
    <name evidence="1" type="ORF">B0T16DRAFT_27852</name>
</gene>
<reference evidence="1" key="1">
    <citation type="submission" date="2023-06" db="EMBL/GenBank/DDBJ databases">
        <title>Genome-scale phylogeny and comparative genomics of the fungal order Sordariales.</title>
        <authorList>
            <consortium name="Lawrence Berkeley National Laboratory"/>
            <person name="Hensen N."/>
            <person name="Bonometti L."/>
            <person name="Westerberg I."/>
            <person name="Brannstrom I.O."/>
            <person name="Guillou S."/>
            <person name="Cros-Aarteil S."/>
            <person name="Calhoun S."/>
            <person name="Haridas S."/>
            <person name="Kuo A."/>
            <person name="Mondo S."/>
            <person name="Pangilinan J."/>
            <person name="Riley R."/>
            <person name="Labutti K."/>
            <person name="Andreopoulos B."/>
            <person name="Lipzen A."/>
            <person name="Chen C."/>
            <person name="Yanf M."/>
            <person name="Daum C."/>
            <person name="Ng V."/>
            <person name="Clum A."/>
            <person name="Steindorff A."/>
            <person name="Ohm R."/>
            <person name="Martin F."/>
            <person name="Silar P."/>
            <person name="Natvig D."/>
            <person name="Lalanne C."/>
            <person name="Gautier V."/>
            <person name="Ament-Velasquez S.L."/>
            <person name="Kruys A."/>
            <person name="Hutchinson M.I."/>
            <person name="Powell A.J."/>
            <person name="Barry K."/>
            <person name="Miller A.N."/>
            <person name="Grigoriev I.V."/>
            <person name="Debuchy R."/>
            <person name="Gladieux P."/>
            <person name="Thoren M.H."/>
            <person name="Johannesson H."/>
        </authorList>
    </citation>
    <scope>NUCLEOTIDE SEQUENCE</scope>
    <source>
        <strain evidence="1">SMH2532-1</strain>
    </source>
</reference>
<comment type="caution">
    <text evidence="1">The sequence shown here is derived from an EMBL/GenBank/DDBJ whole genome shotgun (WGS) entry which is preliminary data.</text>
</comment>
<dbReference type="AlphaFoldDB" id="A0AA39YP59"/>
<keyword evidence="2" id="KW-1185">Reference proteome</keyword>